<dbReference type="Proteomes" id="UP001374584">
    <property type="component" value="Unassembled WGS sequence"/>
</dbReference>
<keyword evidence="3" id="KW-0378">Hydrolase</keyword>
<name>A0AAN9M2V9_PHACN</name>
<dbReference type="Pfam" id="PF00004">
    <property type="entry name" value="AAA"/>
    <property type="match status" value="1"/>
</dbReference>
<dbReference type="PANTHER" id="PTHR23070">
    <property type="entry name" value="BCS1 AAA-TYPE ATPASE"/>
    <property type="match status" value="1"/>
</dbReference>
<dbReference type="SMART" id="SM00382">
    <property type="entry name" value="AAA"/>
    <property type="match status" value="1"/>
</dbReference>
<proteinExistence type="inferred from homology"/>
<dbReference type="AlphaFoldDB" id="A0AAN9M2V9"/>
<dbReference type="InterPro" id="IPR003960">
    <property type="entry name" value="ATPase_AAA_CS"/>
</dbReference>
<keyword evidence="4" id="KW-0460">Magnesium</keyword>
<dbReference type="InterPro" id="IPR003959">
    <property type="entry name" value="ATPase_AAA_core"/>
</dbReference>
<dbReference type="Pfam" id="PF25568">
    <property type="entry name" value="AAA_lid_At3g28540"/>
    <property type="match status" value="1"/>
</dbReference>
<evidence type="ECO:0000256" key="1">
    <source>
        <dbReference type="ARBA" id="ARBA00001946"/>
    </source>
</evidence>
<dbReference type="Gene3D" id="3.40.30.10">
    <property type="entry name" value="Glutaredoxin"/>
    <property type="match status" value="1"/>
</dbReference>
<feature type="domain" description="AAA+ ATPase" evidence="7">
    <location>
        <begin position="256"/>
        <end position="395"/>
    </location>
</feature>
<feature type="region of interest" description="Disordered" evidence="6">
    <location>
        <begin position="463"/>
        <end position="499"/>
    </location>
</feature>
<dbReference type="GO" id="GO:0006950">
    <property type="term" value="P:response to stress"/>
    <property type="evidence" value="ECO:0007669"/>
    <property type="project" value="UniProtKB-ARBA"/>
</dbReference>
<dbReference type="CDD" id="cd19510">
    <property type="entry name" value="RecA-like_BCS1"/>
    <property type="match status" value="1"/>
</dbReference>
<dbReference type="GO" id="GO:0005524">
    <property type="term" value="F:ATP binding"/>
    <property type="evidence" value="ECO:0007669"/>
    <property type="project" value="InterPro"/>
</dbReference>
<dbReference type="CDD" id="cd02989">
    <property type="entry name" value="Phd_like_TxnDC9"/>
    <property type="match status" value="1"/>
</dbReference>
<evidence type="ECO:0000256" key="5">
    <source>
        <dbReference type="ARBA" id="ARBA00049360"/>
    </source>
</evidence>
<dbReference type="InterPro" id="IPR003593">
    <property type="entry name" value="AAA+_ATPase"/>
</dbReference>
<comment type="cofactor">
    <cofactor evidence="1">
        <name>Mg(2+)</name>
        <dbReference type="ChEBI" id="CHEBI:18420"/>
    </cofactor>
</comment>
<dbReference type="InterPro" id="IPR036249">
    <property type="entry name" value="Thioredoxin-like_sf"/>
</dbReference>
<keyword evidence="9" id="KW-1185">Reference proteome</keyword>
<gene>
    <name evidence="8" type="ORF">VNO80_20925</name>
</gene>
<dbReference type="InterPro" id="IPR027417">
    <property type="entry name" value="P-loop_NTPase"/>
</dbReference>
<sequence length="876" mass="99082">MSFLSSSTPDSNLATAKAVLSTAASVAATAMVIRSVASELLPPEFMSYVRDGFRSALSRFSSETTMVIEEFDGLVSNQIYEAAETYLGTKISPSTQRLKVTKPETDDTFILTMERNECLDDVFNGVKFNWVLVCRQVETRHFHNPRDLNASLKSEVRSLELSFHKKHKGMVLNTYLPFILKEAKSLKQATKALRIFTVDYNYMYGNPNDAWAGINLDHPATFNTLALERDVKEFVMRDLERFVARKEYYRKVGKAWKRGYLLYGPPGTGKSSLIAAMANYLRFDVYDLELTELQSNSELRRLLIAMANRSILVVEDIDCTIQFHDRRAQSAPSSSANNNDKQVTLSGLLNFVDGLWSSCGDERIIVFTTNHKDKLDPALLRPGRMDVHIHMSYCTPCGFGQLTSNYLGIKEHDLFPQIEEEIQKTQVTPAEVAEQLLKSSDIETCLKQLIDFLRKKKETQELEAKEKEQEAKDKEEQQKELDDGGKGEEVDDDEKRRTTELNNNNLKYTYFAFSLSVLLNPRENTLLDDQRTVTGVWEWVLICETVSTIFAARKEINEDISENLVFWAGLNLAQPTSGSLSSSFVDDEGSSYSFHQRKEQNKGIAANLQFPLPSIFEQISPFSTLSITHIEKDPCAFAHILTLAKMDPNAVKSTLSNLAFGNVMAAAARDYQKEMLAQQKAEASSSVNEDVDLDELMDDPELEKLHADRIAALKKEVEKREEWKKKGHGEYREITEGDFLGEVTGSEKVICHFYHKEFYRCKIVDKHLKSLAPKHIDTKFIKLDAENAPFFVTKLAVKTLPCVILFRQGVGVDRLVGFQDLGGKDDFTTRTLEALLIKKGIIVEKKDEDDEDDEHLDSTRRVVKSSTIAGSDSDSE</sequence>
<dbReference type="Pfam" id="PF14363">
    <property type="entry name" value="AAA_assoc"/>
    <property type="match status" value="1"/>
</dbReference>
<dbReference type="InterPro" id="IPR058017">
    <property type="entry name" value="At3g28540-like_C"/>
</dbReference>
<evidence type="ECO:0000256" key="4">
    <source>
        <dbReference type="ARBA" id="ARBA00022842"/>
    </source>
</evidence>
<evidence type="ECO:0000313" key="8">
    <source>
        <dbReference type="EMBL" id="KAK7346406.1"/>
    </source>
</evidence>
<dbReference type="Pfam" id="PF00085">
    <property type="entry name" value="Thioredoxin"/>
    <property type="match status" value="1"/>
</dbReference>
<evidence type="ECO:0000259" key="7">
    <source>
        <dbReference type="SMART" id="SM00382"/>
    </source>
</evidence>
<dbReference type="Gene3D" id="6.10.280.40">
    <property type="match status" value="1"/>
</dbReference>
<comment type="similarity">
    <text evidence="2">Belongs to the AAA ATPase family. BCS1 subfamily.</text>
</comment>
<evidence type="ECO:0000256" key="3">
    <source>
        <dbReference type="ARBA" id="ARBA00022801"/>
    </source>
</evidence>
<evidence type="ECO:0000256" key="2">
    <source>
        <dbReference type="ARBA" id="ARBA00007448"/>
    </source>
</evidence>
<reference evidence="8 9" key="1">
    <citation type="submission" date="2024-01" db="EMBL/GenBank/DDBJ databases">
        <title>The genomes of 5 underutilized Papilionoideae crops provide insights into root nodulation and disease resistanc.</title>
        <authorList>
            <person name="Jiang F."/>
        </authorList>
    </citation>
    <scope>NUCLEOTIDE SEQUENCE [LARGE SCALE GENOMIC DNA]</scope>
    <source>
        <strain evidence="8">JINMINGXINNONG_FW02</strain>
        <tissue evidence="8">Leaves</tissue>
    </source>
</reference>
<dbReference type="GO" id="GO:0016887">
    <property type="term" value="F:ATP hydrolysis activity"/>
    <property type="evidence" value="ECO:0007669"/>
    <property type="project" value="InterPro"/>
</dbReference>
<dbReference type="InterPro" id="IPR050747">
    <property type="entry name" value="Mitochondrial_chaperone_BCS1"/>
</dbReference>
<organism evidence="8 9">
    <name type="scientific">Phaseolus coccineus</name>
    <name type="common">Scarlet runner bean</name>
    <name type="synonym">Phaseolus multiflorus</name>
    <dbReference type="NCBI Taxonomy" id="3886"/>
    <lineage>
        <taxon>Eukaryota</taxon>
        <taxon>Viridiplantae</taxon>
        <taxon>Streptophyta</taxon>
        <taxon>Embryophyta</taxon>
        <taxon>Tracheophyta</taxon>
        <taxon>Spermatophyta</taxon>
        <taxon>Magnoliopsida</taxon>
        <taxon>eudicotyledons</taxon>
        <taxon>Gunneridae</taxon>
        <taxon>Pentapetalae</taxon>
        <taxon>rosids</taxon>
        <taxon>fabids</taxon>
        <taxon>Fabales</taxon>
        <taxon>Fabaceae</taxon>
        <taxon>Papilionoideae</taxon>
        <taxon>50 kb inversion clade</taxon>
        <taxon>NPAAA clade</taxon>
        <taxon>indigoferoid/millettioid clade</taxon>
        <taxon>Phaseoleae</taxon>
        <taxon>Phaseolus</taxon>
    </lineage>
</organism>
<evidence type="ECO:0000256" key="6">
    <source>
        <dbReference type="SAM" id="MobiDB-lite"/>
    </source>
</evidence>
<protein>
    <recommendedName>
        <fullName evidence="7">AAA+ ATPase domain-containing protein</fullName>
    </recommendedName>
</protein>
<comment type="caution">
    <text evidence="8">The sequence shown here is derived from an EMBL/GenBank/DDBJ whole genome shotgun (WGS) entry which is preliminary data.</text>
</comment>
<dbReference type="InterPro" id="IPR013766">
    <property type="entry name" value="Thioredoxin_domain"/>
</dbReference>
<evidence type="ECO:0000313" key="9">
    <source>
        <dbReference type="Proteomes" id="UP001374584"/>
    </source>
</evidence>
<accession>A0AAN9M2V9</accession>
<dbReference type="InterPro" id="IPR025753">
    <property type="entry name" value="AAA_N_dom"/>
</dbReference>
<dbReference type="PROSITE" id="PS00674">
    <property type="entry name" value="AAA"/>
    <property type="match status" value="1"/>
</dbReference>
<dbReference type="EMBL" id="JAYMYR010000008">
    <property type="protein sequence ID" value="KAK7346406.1"/>
    <property type="molecule type" value="Genomic_DNA"/>
</dbReference>
<comment type="catalytic activity">
    <reaction evidence="5">
        <text>ATP + H2O = ADP + phosphate + H(+)</text>
        <dbReference type="Rhea" id="RHEA:13065"/>
        <dbReference type="ChEBI" id="CHEBI:15377"/>
        <dbReference type="ChEBI" id="CHEBI:15378"/>
        <dbReference type="ChEBI" id="CHEBI:30616"/>
        <dbReference type="ChEBI" id="CHEBI:43474"/>
        <dbReference type="ChEBI" id="CHEBI:456216"/>
    </reaction>
</comment>
<dbReference type="SUPFAM" id="SSF52540">
    <property type="entry name" value="P-loop containing nucleoside triphosphate hydrolases"/>
    <property type="match status" value="1"/>
</dbReference>
<dbReference type="Gene3D" id="3.40.50.300">
    <property type="entry name" value="P-loop containing nucleotide triphosphate hydrolases"/>
    <property type="match status" value="1"/>
</dbReference>
<dbReference type="SUPFAM" id="SSF52833">
    <property type="entry name" value="Thioredoxin-like"/>
    <property type="match status" value="1"/>
</dbReference>